<feature type="region of interest" description="Disordered" evidence="6">
    <location>
        <begin position="1"/>
        <end position="42"/>
    </location>
</feature>
<feature type="domain" description="Calcineurin-like phosphoesterase" evidence="7">
    <location>
        <begin position="61"/>
        <end position="259"/>
    </location>
</feature>
<dbReference type="AlphaFoldDB" id="A0A1Y5SUD5"/>
<keyword evidence="2" id="KW-0997">Cell inner membrane</keyword>
<keyword evidence="4" id="KW-0472">Membrane</keyword>
<proteinExistence type="predicted"/>
<dbReference type="Pfam" id="PF00149">
    <property type="entry name" value="Metallophos"/>
    <property type="match status" value="1"/>
</dbReference>
<evidence type="ECO:0000313" key="8">
    <source>
        <dbReference type="EMBL" id="SLN48289.1"/>
    </source>
</evidence>
<dbReference type="InterPro" id="IPR029052">
    <property type="entry name" value="Metallo-depent_PP-like"/>
</dbReference>
<gene>
    <name evidence="8" type="ORF">AQS8620_02016</name>
</gene>
<evidence type="ECO:0000256" key="1">
    <source>
        <dbReference type="ARBA" id="ARBA00022475"/>
    </source>
</evidence>
<evidence type="ECO:0000256" key="2">
    <source>
        <dbReference type="ARBA" id="ARBA00022519"/>
    </source>
</evidence>
<dbReference type="GO" id="GO:0008758">
    <property type="term" value="F:UDP-2,3-diacylglucosamine hydrolase activity"/>
    <property type="evidence" value="ECO:0007669"/>
    <property type="project" value="TreeGrafter"/>
</dbReference>
<evidence type="ECO:0000256" key="5">
    <source>
        <dbReference type="ARBA" id="ARBA00023211"/>
    </source>
</evidence>
<evidence type="ECO:0000256" key="6">
    <source>
        <dbReference type="SAM" id="MobiDB-lite"/>
    </source>
</evidence>
<feature type="compositionally biased region" description="Polar residues" evidence="6">
    <location>
        <begin position="1"/>
        <end position="21"/>
    </location>
</feature>
<reference evidence="8 9" key="1">
    <citation type="submission" date="2017-03" db="EMBL/GenBank/DDBJ databases">
        <authorList>
            <person name="Afonso C.L."/>
            <person name="Miller P.J."/>
            <person name="Scott M.A."/>
            <person name="Spackman E."/>
            <person name="Goraichik I."/>
            <person name="Dimitrov K.M."/>
            <person name="Suarez D.L."/>
            <person name="Swayne D.E."/>
        </authorList>
    </citation>
    <scope>NUCLEOTIDE SEQUENCE [LARGE SCALE GENOMIC DNA]</scope>
    <source>
        <strain evidence="8 9">CECT 8620</strain>
    </source>
</reference>
<dbReference type="PANTHER" id="PTHR34990">
    <property type="entry name" value="UDP-2,3-DIACYLGLUCOSAMINE HYDROLASE-RELATED"/>
    <property type="match status" value="1"/>
</dbReference>
<evidence type="ECO:0000259" key="7">
    <source>
        <dbReference type="Pfam" id="PF00149"/>
    </source>
</evidence>
<dbReference type="InterPro" id="IPR004843">
    <property type="entry name" value="Calcineurin-like_PHP"/>
</dbReference>
<keyword evidence="5" id="KW-0464">Manganese</keyword>
<name>A0A1Y5SUD5_9RHOB</name>
<dbReference type="PANTHER" id="PTHR34990:SF2">
    <property type="entry name" value="BLL8164 PROTEIN"/>
    <property type="match status" value="1"/>
</dbReference>
<dbReference type="GO" id="GO:0009245">
    <property type="term" value="P:lipid A biosynthetic process"/>
    <property type="evidence" value="ECO:0007669"/>
    <property type="project" value="TreeGrafter"/>
</dbReference>
<dbReference type="GO" id="GO:0016020">
    <property type="term" value="C:membrane"/>
    <property type="evidence" value="ECO:0007669"/>
    <property type="project" value="GOC"/>
</dbReference>
<dbReference type="CDD" id="cd07398">
    <property type="entry name" value="MPP_YbbF-LpxH"/>
    <property type="match status" value="1"/>
</dbReference>
<organism evidence="8 9">
    <name type="scientific">Aquimixticola soesokkakensis</name>
    <dbReference type="NCBI Taxonomy" id="1519096"/>
    <lineage>
        <taxon>Bacteria</taxon>
        <taxon>Pseudomonadati</taxon>
        <taxon>Pseudomonadota</taxon>
        <taxon>Alphaproteobacteria</taxon>
        <taxon>Rhodobacterales</taxon>
        <taxon>Paracoccaceae</taxon>
        <taxon>Aquimixticola</taxon>
    </lineage>
</organism>
<keyword evidence="1" id="KW-1003">Cell membrane</keyword>
<sequence>MTTFSGPRSKTDMTFRTSDSFLRSPAGFPTVPPTAPTPAGAARLPDAVRGARISPEATHHRSLFLSDLHLGAKSARPDLILAFLRQNTADTVYLVGDIVDNWHPLAQNWTQEHHDVLHHLLALPAQGARVIYVPGNHDAFFRQYAGRMYEGIEVRLDAVHRAADGAQYLVVHGDCCDVFSRRAPILSRLGAMIETGVRSLDALQKAVTRRLDWRDWDGIERTISATNAMIRKHDRFEERLSDLARAGGYDGVICGHFHQASLRDIEGVTYANCGDWVGSNTAMVEGADGRLRLIGSPQAPHPSRRFDVAAEEGEHALAI</sequence>
<keyword evidence="3" id="KW-0479">Metal-binding</keyword>
<dbReference type="GO" id="GO:0046872">
    <property type="term" value="F:metal ion binding"/>
    <property type="evidence" value="ECO:0007669"/>
    <property type="project" value="UniProtKB-KW"/>
</dbReference>
<dbReference type="EMBL" id="FWFS01000007">
    <property type="protein sequence ID" value="SLN48289.1"/>
    <property type="molecule type" value="Genomic_DNA"/>
</dbReference>
<keyword evidence="9" id="KW-1185">Reference proteome</keyword>
<evidence type="ECO:0000313" key="9">
    <source>
        <dbReference type="Proteomes" id="UP000193862"/>
    </source>
</evidence>
<evidence type="ECO:0000256" key="4">
    <source>
        <dbReference type="ARBA" id="ARBA00023136"/>
    </source>
</evidence>
<dbReference type="Gene3D" id="3.60.21.10">
    <property type="match status" value="1"/>
</dbReference>
<dbReference type="InterPro" id="IPR043461">
    <property type="entry name" value="LpxH-like"/>
</dbReference>
<accession>A0A1Y5SUD5</accession>
<evidence type="ECO:0000256" key="3">
    <source>
        <dbReference type="ARBA" id="ARBA00022723"/>
    </source>
</evidence>
<keyword evidence="8" id="KW-0378">Hydrolase</keyword>
<dbReference type="Proteomes" id="UP000193862">
    <property type="component" value="Unassembled WGS sequence"/>
</dbReference>
<protein>
    <submittedName>
        <fullName evidence="8">UDP-2,3-diacylglucosamine hydrolase</fullName>
    </submittedName>
</protein>
<dbReference type="SUPFAM" id="SSF56300">
    <property type="entry name" value="Metallo-dependent phosphatases"/>
    <property type="match status" value="1"/>
</dbReference>